<sequence>MSDEDLLQIKIQTVIAALNEIYIFVVLPLCSRQLKLRFYLRSEGETKNMKYITIHKS</sequence>
<comment type="caution">
    <text evidence="1">The sequence shown here is derived from an EMBL/GenBank/DDBJ whole genome shotgun (WGS) entry which is preliminary data.</text>
</comment>
<evidence type="ECO:0000313" key="1">
    <source>
        <dbReference type="EMBL" id="KAE9608101.1"/>
    </source>
</evidence>
<evidence type="ECO:0000313" key="2">
    <source>
        <dbReference type="Proteomes" id="UP000447434"/>
    </source>
</evidence>
<dbReference type="EMBL" id="WOCE01000008">
    <property type="protein sequence ID" value="KAE9608101.1"/>
    <property type="molecule type" value="Genomic_DNA"/>
</dbReference>
<gene>
    <name evidence="1" type="ORF">Lalb_Chr08g0231941</name>
</gene>
<name>A0A6A4Q2P8_LUPAL</name>
<organism evidence="1 2">
    <name type="scientific">Lupinus albus</name>
    <name type="common">White lupine</name>
    <name type="synonym">Lupinus termis</name>
    <dbReference type="NCBI Taxonomy" id="3870"/>
    <lineage>
        <taxon>Eukaryota</taxon>
        <taxon>Viridiplantae</taxon>
        <taxon>Streptophyta</taxon>
        <taxon>Embryophyta</taxon>
        <taxon>Tracheophyta</taxon>
        <taxon>Spermatophyta</taxon>
        <taxon>Magnoliopsida</taxon>
        <taxon>eudicotyledons</taxon>
        <taxon>Gunneridae</taxon>
        <taxon>Pentapetalae</taxon>
        <taxon>rosids</taxon>
        <taxon>fabids</taxon>
        <taxon>Fabales</taxon>
        <taxon>Fabaceae</taxon>
        <taxon>Papilionoideae</taxon>
        <taxon>50 kb inversion clade</taxon>
        <taxon>genistoids sensu lato</taxon>
        <taxon>core genistoids</taxon>
        <taxon>Genisteae</taxon>
        <taxon>Lupinus</taxon>
    </lineage>
</organism>
<dbReference type="Proteomes" id="UP000447434">
    <property type="component" value="Chromosome 8"/>
</dbReference>
<accession>A0A6A4Q2P8</accession>
<reference evidence="2" key="1">
    <citation type="journal article" date="2020" name="Nat. Commun.">
        <title>Genome sequence of the cluster root forming white lupin.</title>
        <authorList>
            <person name="Hufnagel B."/>
            <person name="Marques A."/>
            <person name="Soriano A."/>
            <person name="Marques L."/>
            <person name="Divol F."/>
            <person name="Doumas P."/>
            <person name="Sallet E."/>
            <person name="Mancinotti D."/>
            <person name="Carrere S."/>
            <person name="Marande W."/>
            <person name="Arribat S."/>
            <person name="Keller J."/>
            <person name="Huneau C."/>
            <person name="Blein T."/>
            <person name="Aime D."/>
            <person name="Laguerre M."/>
            <person name="Taylor J."/>
            <person name="Schubert V."/>
            <person name="Nelson M."/>
            <person name="Geu-Flores F."/>
            <person name="Crespi M."/>
            <person name="Gallardo-Guerrero K."/>
            <person name="Delaux P.-M."/>
            <person name="Salse J."/>
            <person name="Berges H."/>
            <person name="Guyot R."/>
            <person name="Gouzy J."/>
            <person name="Peret B."/>
        </authorList>
    </citation>
    <scope>NUCLEOTIDE SEQUENCE [LARGE SCALE GENOMIC DNA]</scope>
    <source>
        <strain evidence="2">cv. Amiga</strain>
    </source>
</reference>
<protein>
    <submittedName>
        <fullName evidence="1">Uncharacterized protein</fullName>
    </submittedName>
</protein>
<dbReference type="AlphaFoldDB" id="A0A6A4Q2P8"/>
<keyword evidence="2" id="KW-1185">Reference proteome</keyword>
<proteinExistence type="predicted"/>